<dbReference type="HOGENOM" id="CLU_123165_0_0_2"/>
<gene>
    <name evidence="2" type="ORF">MSMAP_0502</name>
</gene>
<feature type="coiled-coil region" evidence="1">
    <location>
        <begin position="22"/>
        <end position="52"/>
    </location>
</feature>
<protein>
    <submittedName>
        <fullName evidence="2">Uncharacterized protein</fullName>
    </submittedName>
</protein>
<reference evidence="2 3" key="1">
    <citation type="submission" date="2014-07" db="EMBL/GenBank/DDBJ databases">
        <title>Methanogenic archaea and the global carbon cycle.</title>
        <authorList>
            <person name="Henriksen J.R."/>
            <person name="Luke J."/>
            <person name="Reinhart S."/>
            <person name="Benedict M.N."/>
            <person name="Youngblut N.D."/>
            <person name="Metcalf M.E."/>
            <person name="Whitaker R.J."/>
            <person name="Metcalf W.W."/>
        </authorList>
    </citation>
    <scope>NUCLEOTIDE SEQUENCE [LARGE SCALE GENOMIC DNA]</scope>
    <source>
        <strain evidence="2 3">SarPi</strain>
    </source>
</reference>
<name>A0A0E3R9H6_METMZ</name>
<dbReference type="EMBL" id="CP009511">
    <property type="protein sequence ID" value="AKB60487.1"/>
    <property type="molecule type" value="Genomic_DNA"/>
</dbReference>
<evidence type="ECO:0000256" key="1">
    <source>
        <dbReference type="SAM" id="Coils"/>
    </source>
</evidence>
<evidence type="ECO:0000313" key="2">
    <source>
        <dbReference type="EMBL" id="AKB60487.1"/>
    </source>
</evidence>
<sequence>MKTHRISTTISDKHWELLKKHAEKHETQQKALELALENLDNISRQIPELTLEEKYWMRLRRAKSLVIIEKNAFKLLIETADIQLLSELFTRDKTIEYTIELYFQKSLEECSLKEIVNGLIVNLNITNWLDTIDDKDCGSHYKLIITHDLGFTFAKLLTILIGNMFKNNGIKVESIYSTKTIFTKIFKNQ</sequence>
<keyword evidence="1" id="KW-0175">Coiled coil</keyword>
<proteinExistence type="predicted"/>
<dbReference type="AlphaFoldDB" id="A0A0E3R9H6"/>
<dbReference type="GeneID" id="24863616"/>
<accession>A0A0E3R9H6</accession>
<dbReference type="Proteomes" id="UP000033116">
    <property type="component" value="Chromosome"/>
</dbReference>
<evidence type="ECO:0000313" key="3">
    <source>
        <dbReference type="Proteomes" id="UP000033116"/>
    </source>
</evidence>
<organism evidence="2 3">
    <name type="scientific">Methanosarcina mazei SarPi</name>
    <dbReference type="NCBI Taxonomy" id="1434115"/>
    <lineage>
        <taxon>Archaea</taxon>
        <taxon>Methanobacteriati</taxon>
        <taxon>Methanobacteriota</taxon>
        <taxon>Stenosarchaea group</taxon>
        <taxon>Methanomicrobia</taxon>
        <taxon>Methanosarcinales</taxon>
        <taxon>Methanosarcinaceae</taxon>
        <taxon>Methanosarcina</taxon>
    </lineage>
</organism>
<dbReference type="RefSeq" id="WP_048042793.1">
    <property type="nucleotide sequence ID" value="NZ_CP009511.1"/>
</dbReference>
<dbReference type="PATRIC" id="fig|1434115.4.peg.613"/>